<dbReference type="RefSeq" id="WP_065410599.1">
    <property type="nucleotide sequence ID" value="NZ_MAYT01000023.1"/>
</dbReference>
<protein>
    <submittedName>
        <fullName evidence="1">Uncharacterized protein</fullName>
    </submittedName>
</protein>
<dbReference type="AlphaFoldDB" id="A0A1B9ATJ6"/>
<dbReference type="EMBL" id="MAYT01000023">
    <property type="protein sequence ID" value="OCA87154.1"/>
    <property type="molecule type" value="Genomic_DNA"/>
</dbReference>
<sequence length="108" mass="12120">MQQTQNLSELTELVKSEKGNIQLCISQQEKSSSGISLGDEDTGGADQEIEVKILMEAAKKAIVFEKVYNQSIEYEEAIKQIKALEQAFPLQKMSVEEIEKRIQTIDQG</sequence>
<reference evidence="2" key="1">
    <citation type="submission" date="2016-05" db="EMBL/GenBank/DDBJ databases">
        <authorList>
            <person name="Liu B."/>
            <person name="Wang J."/>
            <person name="Zhu Y."/>
            <person name="Liu G."/>
            <person name="Chen Q."/>
            <person name="Chen Z."/>
            <person name="Lan J."/>
            <person name="Che J."/>
            <person name="Ge C."/>
            <person name="Shi H."/>
            <person name="Pan Z."/>
            <person name="Liu X."/>
        </authorList>
    </citation>
    <scope>NUCLEOTIDE SEQUENCE [LARGE SCALE GENOMIC DNA]</scope>
    <source>
        <strain evidence="2">FJAT-27215</strain>
    </source>
</reference>
<evidence type="ECO:0000313" key="1">
    <source>
        <dbReference type="EMBL" id="OCA87154.1"/>
    </source>
</evidence>
<comment type="caution">
    <text evidence="1">The sequence shown here is derived from an EMBL/GenBank/DDBJ whole genome shotgun (WGS) entry which is preliminary data.</text>
</comment>
<name>A0A1B9ATJ6_9BACI</name>
<evidence type="ECO:0000313" key="2">
    <source>
        <dbReference type="Proteomes" id="UP000092578"/>
    </source>
</evidence>
<gene>
    <name evidence="1" type="ORF">A8F95_07750</name>
</gene>
<keyword evidence="2" id="KW-1185">Reference proteome</keyword>
<dbReference type="Proteomes" id="UP000092578">
    <property type="component" value="Unassembled WGS sequence"/>
</dbReference>
<proteinExistence type="predicted"/>
<organism evidence="1 2">
    <name type="scientific">Pseudobacillus wudalianchiensis</name>
    <dbReference type="NCBI Taxonomy" id="1743143"/>
    <lineage>
        <taxon>Bacteria</taxon>
        <taxon>Bacillati</taxon>
        <taxon>Bacillota</taxon>
        <taxon>Bacilli</taxon>
        <taxon>Bacillales</taxon>
        <taxon>Bacillaceae</taxon>
        <taxon>Pseudobacillus</taxon>
    </lineage>
</organism>
<accession>A0A1B9ATJ6</accession>